<reference evidence="3 4" key="1">
    <citation type="journal article" date="2015" name="Nat. Commun.">
        <title>Outbred genome sequencing and CRISPR/Cas9 gene editing in butterflies.</title>
        <authorList>
            <person name="Li X."/>
            <person name="Fan D."/>
            <person name="Zhang W."/>
            <person name="Liu G."/>
            <person name="Zhang L."/>
            <person name="Zhao L."/>
            <person name="Fang X."/>
            <person name="Chen L."/>
            <person name="Dong Y."/>
            <person name="Chen Y."/>
            <person name="Ding Y."/>
            <person name="Zhao R."/>
            <person name="Feng M."/>
            <person name="Zhu Y."/>
            <person name="Feng Y."/>
            <person name="Jiang X."/>
            <person name="Zhu D."/>
            <person name="Xiang H."/>
            <person name="Feng X."/>
            <person name="Li S."/>
            <person name="Wang J."/>
            <person name="Zhang G."/>
            <person name="Kronforst M.R."/>
            <person name="Wang W."/>
        </authorList>
    </citation>
    <scope>NUCLEOTIDE SEQUENCE [LARGE SCALE GENOMIC DNA]</scope>
    <source>
        <strain evidence="3">Ya'a_city_454_Px</strain>
        <tissue evidence="3">Whole body</tissue>
    </source>
</reference>
<protein>
    <submittedName>
        <fullName evidence="3">Insecticyanin-A</fullName>
    </submittedName>
</protein>
<dbReference type="Proteomes" id="UP000053268">
    <property type="component" value="Unassembled WGS sequence"/>
</dbReference>
<dbReference type="PRINTS" id="PR01273">
    <property type="entry name" value="INVTBRTCOLOR"/>
</dbReference>
<dbReference type="InterPro" id="IPR012674">
    <property type="entry name" value="Calycin"/>
</dbReference>
<dbReference type="PANTHER" id="PTHR10612">
    <property type="entry name" value="APOLIPOPROTEIN D"/>
    <property type="match status" value="1"/>
</dbReference>
<dbReference type="AlphaFoldDB" id="A0A194QAL5"/>
<dbReference type="InterPro" id="IPR000566">
    <property type="entry name" value="Lipocln_cytosolic_FA-bd_dom"/>
</dbReference>
<accession>A0A194QAL5</accession>
<dbReference type="InterPro" id="IPR003057">
    <property type="entry name" value="Invtbrt_color"/>
</dbReference>
<dbReference type="Pfam" id="PF00061">
    <property type="entry name" value="Lipocalin"/>
    <property type="match status" value="1"/>
</dbReference>
<dbReference type="GO" id="GO:0006629">
    <property type="term" value="P:lipid metabolic process"/>
    <property type="evidence" value="ECO:0007669"/>
    <property type="project" value="TreeGrafter"/>
</dbReference>
<dbReference type="PANTHER" id="PTHR10612:SF62">
    <property type="entry name" value="LIPOCALIN_CYTOSOLIC FATTY-ACID BINDING DOMAIN-CONTAINING PROTEIN"/>
    <property type="match status" value="1"/>
</dbReference>
<dbReference type="SUPFAM" id="SSF50814">
    <property type="entry name" value="Lipocalins"/>
    <property type="match status" value="2"/>
</dbReference>
<organism evidence="3 4">
    <name type="scientific">Papilio xuthus</name>
    <name type="common">Asian swallowtail butterfly</name>
    <dbReference type="NCBI Taxonomy" id="66420"/>
    <lineage>
        <taxon>Eukaryota</taxon>
        <taxon>Metazoa</taxon>
        <taxon>Ecdysozoa</taxon>
        <taxon>Arthropoda</taxon>
        <taxon>Hexapoda</taxon>
        <taxon>Insecta</taxon>
        <taxon>Pterygota</taxon>
        <taxon>Neoptera</taxon>
        <taxon>Endopterygota</taxon>
        <taxon>Lepidoptera</taxon>
        <taxon>Glossata</taxon>
        <taxon>Ditrysia</taxon>
        <taxon>Papilionoidea</taxon>
        <taxon>Papilionidae</taxon>
        <taxon>Papilioninae</taxon>
        <taxon>Papilio</taxon>
    </lineage>
</organism>
<gene>
    <name evidence="3" type="ORF">RR46_09776</name>
</gene>
<dbReference type="GO" id="GO:0005737">
    <property type="term" value="C:cytoplasm"/>
    <property type="evidence" value="ECO:0007669"/>
    <property type="project" value="TreeGrafter"/>
</dbReference>
<name>A0A194QAL5_PAPXU</name>
<dbReference type="Gene3D" id="2.40.128.20">
    <property type="match status" value="2"/>
</dbReference>
<evidence type="ECO:0000259" key="2">
    <source>
        <dbReference type="Pfam" id="PF00061"/>
    </source>
</evidence>
<dbReference type="GO" id="GO:0031409">
    <property type="term" value="F:pigment binding"/>
    <property type="evidence" value="ECO:0007669"/>
    <property type="project" value="InterPro"/>
</dbReference>
<keyword evidence="1" id="KW-1015">Disulfide bond</keyword>
<evidence type="ECO:0000313" key="3">
    <source>
        <dbReference type="EMBL" id="KPJ02573.1"/>
    </source>
</evidence>
<keyword evidence="4" id="KW-1185">Reference proteome</keyword>
<evidence type="ECO:0000256" key="1">
    <source>
        <dbReference type="ARBA" id="ARBA00023157"/>
    </source>
</evidence>
<dbReference type="CDD" id="cd00301">
    <property type="entry name" value="lipocalin_FABP"/>
    <property type="match status" value="1"/>
</dbReference>
<proteinExistence type="predicted"/>
<feature type="domain" description="Lipocalin/cytosolic fatty-acid binding" evidence="2">
    <location>
        <begin position="242"/>
        <end position="336"/>
    </location>
</feature>
<dbReference type="EMBL" id="KQ459232">
    <property type="protein sequence ID" value="KPJ02573.1"/>
    <property type="molecule type" value="Genomic_DNA"/>
</dbReference>
<dbReference type="GO" id="GO:0000302">
    <property type="term" value="P:response to reactive oxygen species"/>
    <property type="evidence" value="ECO:0007669"/>
    <property type="project" value="TreeGrafter"/>
</dbReference>
<evidence type="ECO:0000313" key="4">
    <source>
        <dbReference type="Proteomes" id="UP000053268"/>
    </source>
</evidence>
<sequence>MSTMDYEASALAATIYFTGALKYLKPFLRTVIRNGPCDWENIASVKTLNITELLGEWHQIQHIENPLDTGECSTLTVAIENENTTSYVSLAHREVHGDHVHNTKGRIIIINATLGLFNMNYQNYTFDTVVLGVNPTKYVLLYSCASINATRSAVAAWVYSKSTSLEQADKTTVDALIKSNEDLQNATWIETKHTKEACNINSGFNIRISPLSGDWYQIKRIPNAQECGTCSTTKIYATQDSFSNITISNKEINEKKIKYRNGTIAVPYGVKNTVQGQFTITYEDIIYNSIVLATNYTNYAVVYSCKNINNSSKNVWAWVLSRNSTISRNEEKVVQSIINGNEDLKNVAWTIPDHSKKACDPNSGITIGLSPVLILLVVAVTGKDIFSNKL</sequence>